<feature type="compositionally biased region" description="Low complexity" evidence="1">
    <location>
        <begin position="89"/>
        <end position="109"/>
    </location>
</feature>
<dbReference type="EMBL" id="VFPA01000001">
    <property type="protein sequence ID" value="TQM15376.1"/>
    <property type="molecule type" value="Genomic_DNA"/>
</dbReference>
<dbReference type="Proteomes" id="UP000315677">
    <property type="component" value="Unassembled WGS sequence"/>
</dbReference>
<feature type="region of interest" description="Disordered" evidence="1">
    <location>
        <begin position="89"/>
        <end position="132"/>
    </location>
</feature>
<evidence type="ECO:0000313" key="3">
    <source>
        <dbReference type="Proteomes" id="UP000315677"/>
    </source>
</evidence>
<evidence type="ECO:0000256" key="1">
    <source>
        <dbReference type="SAM" id="MobiDB-lite"/>
    </source>
</evidence>
<sequence>MNRAPQPDEDPALRVARWCGGLAEVLADVGRRVAQLGEQVARDWPDPYGREWADRTAEVGGALRRESGAAQELAEAYARQAGQYGFPTAAPAGAGGVATRRTGARLAGTDADRVDDERGMRIAEMPPPPPPG</sequence>
<dbReference type="OrthoDB" id="3576829at2"/>
<proteinExistence type="predicted"/>
<dbReference type="RefSeq" id="WP_142051095.1">
    <property type="nucleotide sequence ID" value="NZ_VFPA01000001.1"/>
</dbReference>
<protein>
    <recommendedName>
        <fullName evidence="4">Excreted virulence factor EspC (Type VII ESX diderm)</fullName>
    </recommendedName>
</protein>
<organism evidence="2 3">
    <name type="scientific">Pseudonocardia kunmingensis</name>
    <dbReference type="NCBI Taxonomy" id="630975"/>
    <lineage>
        <taxon>Bacteria</taxon>
        <taxon>Bacillati</taxon>
        <taxon>Actinomycetota</taxon>
        <taxon>Actinomycetes</taxon>
        <taxon>Pseudonocardiales</taxon>
        <taxon>Pseudonocardiaceae</taxon>
        <taxon>Pseudonocardia</taxon>
    </lineage>
</organism>
<dbReference type="AlphaFoldDB" id="A0A543E1B2"/>
<feature type="compositionally biased region" description="Basic and acidic residues" evidence="1">
    <location>
        <begin position="110"/>
        <end position="121"/>
    </location>
</feature>
<keyword evidence="3" id="KW-1185">Reference proteome</keyword>
<evidence type="ECO:0000313" key="2">
    <source>
        <dbReference type="EMBL" id="TQM15376.1"/>
    </source>
</evidence>
<comment type="caution">
    <text evidence="2">The sequence shown here is derived from an EMBL/GenBank/DDBJ whole genome shotgun (WGS) entry which is preliminary data.</text>
</comment>
<gene>
    <name evidence="2" type="ORF">FB558_2160</name>
</gene>
<accession>A0A543E1B2</accession>
<name>A0A543E1B2_9PSEU</name>
<reference evidence="2 3" key="1">
    <citation type="submission" date="2019-06" db="EMBL/GenBank/DDBJ databases">
        <title>Sequencing the genomes of 1000 actinobacteria strains.</title>
        <authorList>
            <person name="Klenk H.-P."/>
        </authorList>
    </citation>
    <scope>NUCLEOTIDE SEQUENCE [LARGE SCALE GENOMIC DNA]</scope>
    <source>
        <strain evidence="2 3">DSM 45301</strain>
    </source>
</reference>
<evidence type="ECO:0008006" key="4">
    <source>
        <dbReference type="Google" id="ProtNLM"/>
    </source>
</evidence>